<accession>A0A164V6J2</accession>
<reference evidence="2" key="2">
    <citation type="submission" date="2022-03" db="EMBL/GenBank/DDBJ databases">
        <title>Draft title - Genomic analysis of global carrot germplasm unveils the trajectory of domestication and the origin of high carotenoid orange carrot.</title>
        <authorList>
            <person name="Iorizzo M."/>
            <person name="Ellison S."/>
            <person name="Senalik D."/>
            <person name="Macko-Podgorni A."/>
            <person name="Grzebelus D."/>
            <person name="Bostan H."/>
            <person name="Rolling W."/>
            <person name="Curaba J."/>
            <person name="Simon P."/>
        </authorList>
    </citation>
    <scope>NUCLEOTIDE SEQUENCE</scope>
    <source>
        <tissue evidence="2">Leaf</tissue>
    </source>
</reference>
<dbReference type="Gramene" id="KZM89887">
    <property type="protein sequence ID" value="KZM89887"/>
    <property type="gene ID" value="DCAR_022750"/>
</dbReference>
<evidence type="ECO:0000313" key="2">
    <source>
        <dbReference type="EMBL" id="WOH03892.1"/>
    </source>
</evidence>
<reference evidence="2" key="1">
    <citation type="journal article" date="2016" name="Nat. Genet.">
        <title>A high-quality carrot genome assembly provides new insights into carotenoid accumulation and asterid genome evolution.</title>
        <authorList>
            <person name="Iorizzo M."/>
            <person name="Ellison S."/>
            <person name="Senalik D."/>
            <person name="Zeng P."/>
            <person name="Satapoomin P."/>
            <person name="Huang J."/>
            <person name="Bowman M."/>
            <person name="Iovene M."/>
            <person name="Sanseverino W."/>
            <person name="Cavagnaro P."/>
            <person name="Yildiz M."/>
            <person name="Macko-Podgorni A."/>
            <person name="Moranska E."/>
            <person name="Grzebelus E."/>
            <person name="Grzebelus D."/>
            <person name="Ashrafi H."/>
            <person name="Zheng Z."/>
            <person name="Cheng S."/>
            <person name="Spooner D."/>
            <person name="Van Deynze A."/>
            <person name="Simon P."/>
        </authorList>
    </citation>
    <scope>NUCLEOTIDE SEQUENCE</scope>
    <source>
        <tissue evidence="2">Leaf</tissue>
    </source>
</reference>
<evidence type="ECO:0000313" key="3">
    <source>
        <dbReference type="Proteomes" id="UP000077755"/>
    </source>
</evidence>
<sequence>MWGVSFPHFHALAELIGNDRATGSNAENFAEARENMGDETNDSMFSASTEEVDQDSASRPGSFMENIDKHLGKLVESESDDIWKDCPVVKCYQLPKFLWSCRLN</sequence>
<keyword evidence="3" id="KW-1185">Reference proteome</keyword>
<feature type="region of interest" description="Disordered" evidence="1">
    <location>
        <begin position="23"/>
        <end position="62"/>
    </location>
</feature>
<feature type="compositionally biased region" description="Polar residues" evidence="1">
    <location>
        <begin position="42"/>
        <end position="59"/>
    </location>
</feature>
<dbReference type="Proteomes" id="UP000077755">
    <property type="component" value="Chromosome 6"/>
</dbReference>
<organism evidence="2 3">
    <name type="scientific">Daucus carota subsp. sativus</name>
    <name type="common">Carrot</name>
    <dbReference type="NCBI Taxonomy" id="79200"/>
    <lineage>
        <taxon>Eukaryota</taxon>
        <taxon>Viridiplantae</taxon>
        <taxon>Streptophyta</taxon>
        <taxon>Embryophyta</taxon>
        <taxon>Tracheophyta</taxon>
        <taxon>Spermatophyta</taxon>
        <taxon>Magnoliopsida</taxon>
        <taxon>eudicotyledons</taxon>
        <taxon>Gunneridae</taxon>
        <taxon>Pentapetalae</taxon>
        <taxon>asterids</taxon>
        <taxon>campanulids</taxon>
        <taxon>Apiales</taxon>
        <taxon>Apiaceae</taxon>
        <taxon>Apioideae</taxon>
        <taxon>Scandiceae</taxon>
        <taxon>Daucinae</taxon>
        <taxon>Daucus</taxon>
        <taxon>Daucus sect. Daucus</taxon>
    </lineage>
</organism>
<dbReference type="EMBL" id="CP093348">
    <property type="protein sequence ID" value="WOH03892.1"/>
    <property type="molecule type" value="Genomic_DNA"/>
</dbReference>
<name>A0A164V6J2_DAUCS</name>
<evidence type="ECO:0000256" key="1">
    <source>
        <dbReference type="SAM" id="MobiDB-lite"/>
    </source>
</evidence>
<gene>
    <name evidence="2" type="ORF">DCAR_0623294</name>
</gene>
<proteinExistence type="predicted"/>
<dbReference type="AlphaFoldDB" id="A0A164V6J2"/>
<protein>
    <submittedName>
        <fullName evidence="2">Uncharacterized protein</fullName>
    </submittedName>
</protein>